<keyword evidence="2" id="KW-1185">Reference proteome</keyword>
<sequence length="576" mass="62638">MATPNPPNDQTIPPAQKARTIAHMNTDHRTDLRHILQHYGAVPPIPPSYYSTTTDGKDDEAAQKNPLMTDIDLHSLTLQLPGRDGLHRVVFEPPLGGWGERRGRLVEMTRVAREALGVVVSGEEGGHGEGKGDVNGVVVDEYMAPRVPYDLAIFVAVLGYYLCYALVWRGWFAEGSVAARVVEGVRFPGGVGGFTWLVEAIFVPVVALHVFETWLLERTKLQKFGVRRGSAVWWMWVVEPVLEMGYKHQPSTFTFHAAQDWPSNIKDVLLSNAPKRWVVYEPMVLLPSGSFITQPWPTLLSSLSPSQKEPLWTAILRHISPANKPPLTHLAINEGIPLHLGSGSSPTDGDNPNGQQEEPQKKDGDDEENVLRSPTHLHPLHGDFGPPPSSTPTRPSQADFDAALWVTTKQNGLVQVWAPAHTMFSRGNVKEKARLLSFHDDDARTPNPNPAPNPTTPQATPTPSPNPPLTSTPLTSQPPPPTTTKTNRTNPPTLHNKHNHALDLYAGIGYFAFPLARLGLRVLCWELNAWSVEGLRRGAAANGFSVRVISSESSGFGGGVEGGDGSGNGDCGVSGG</sequence>
<evidence type="ECO:0000313" key="1">
    <source>
        <dbReference type="EMBL" id="KAH6613435.1"/>
    </source>
</evidence>
<gene>
    <name evidence="1" type="ORF">F5144DRAFT_616378</name>
</gene>
<name>A0ACB7NZ15_9PEZI</name>
<comment type="caution">
    <text evidence="1">The sequence shown here is derived from an EMBL/GenBank/DDBJ whole genome shotgun (WGS) entry which is preliminary data.</text>
</comment>
<accession>A0ACB7NZ15</accession>
<dbReference type="EMBL" id="JAGIZQ010000008">
    <property type="protein sequence ID" value="KAH6613435.1"/>
    <property type="molecule type" value="Genomic_DNA"/>
</dbReference>
<protein>
    <submittedName>
        <fullName evidence="1">Uncharacterized protein</fullName>
    </submittedName>
</protein>
<proteinExistence type="predicted"/>
<organism evidence="1 2">
    <name type="scientific">Chaetomium tenue</name>
    <dbReference type="NCBI Taxonomy" id="1854479"/>
    <lineage>
        <taxon>Eukaryota</taxon>
        <taxon>Fungi</taxon>
        <taxon>Dikarya</taxon>
        <taxon>Ascomycota</taxon>
        <taxon>Pezizomycotina</taxon>
        <taxon>Sordariomycetes</taxon>
        <taxon>Sordariomycetidae</taxon>
        <taxon>Sordariales</taxon>
        <taxon>Chaetomiaceae</taxon>
        <taxon>Chaetomium</taxon>
    </lineage>
</organism>
<reference evidence="1 2" key="1">
    <citation type="journal article" date="2021" name="Nat. Commun.">
        <title>Genetic determinants of endophytism in the Arabidopsis root mycobiome.</title>
        <authorList>
            <person name="Mesny F."/>
            <person name="Miyauchi S."/>
            <person name="Thiergart T."/>
            <person name="Pickel B."/>
            <person name="Atanasova L."/>
            <person name="Karlsson M."/>
            <person name="Huettel B."/>
            <person name="Barry K.W."/>
            <person name="Haridas S."/>
            <person name="Chen C."/>
            <person name="Bauer D."/>
            <person name="Andreopoulos W."/>
            <person name="Pangilinan J."/>
            <person name="LaButti K."/>
            <person name="Riley R."/>
            <person name="Lipzen A."/>
            <person name="Clum A."/>
            <person name="Drula E."/>
            <person name="Henrissat B."/>
            <person name="Kohler A."/>
            <person name="Grigoriev I.V."/>
            <person name="Martin F.M."/>
            <person name="Hacquard S."/>
        </authorList>
    </citation>
    <scope>NUCLEOTIDE SEQUENCE [LARGE SCALE GENOMIC DNA]</scope>
    <source>
        <strain evidence="1 2">MPI-SDFR-AT-0079</strain>
    </source>
</reference>
<evidence type="ECO:0000313" key="2">
    <source>
        <dbReference type="Proteomes" id="UP000724584"/>
    </source>
</evidence>
<dbReference type="Proteomes" id="UP000724584">
    <property type="component" value="Unassembled WGS sequence"/>
</dbReference>